<reference evidence="3 4" key="1">
    <citation type="submission" date="2023-08" db="EMBL/GenBank/DDBJ databases">
        <title>Black Yeasts Isolated from many extreme environments.</title>
        <authorList>
            <person name="Coleine C."/>
            <person name="Stajich J.E."/>
            <person name="Selbmann L."/>
        </authorList>
    </citation>
    <scope>NUCLEOTIDE SEQUENCE [LARGE SCALE GENOMIC DNA]</scope>
    <source>
        <strain evidence="3 4">CCFEE 5910</strain>
    </source>
</reference>
<evidence type="ECO:0000256" key="1">
    <source>
        <dbReference type="SAM" id="MobiDB-lite"/>
    </source>
</evidence>
<gene>
    <name evidence="3" type="ORF">LTR05_005532</name>
</gene>
<evidence type="ECO:0000313" key="4">
    <source>
        <dbReference type="Proteomes" id="UP001309876"/>
    </source>
</evidence>
<evidence type="ECO:0000259" key="2">
    <source>
        <dbReference type="Pfam" id="PF14420"/>
    </source>
</evidence>
<dbReference type="AlphaFoldDB" id="A0AAN7SXX5"/>
<dbReference type="EMBL" id="JAVRRJ010000005">
    <property type="protein sequence ID" value="KAK5084456.1"/>
    <property type="molecule type" value="Genomic_DNA"/>
</dbReference>
<feature type="domain" description="Clr5" evidence="2">
    <location>
        <begin position="78"/>
        <end position="128"/>
    </location>
</feature>
<name>A0AAN7SXX5_9EURO</name>
<feature type="region of interest" description="Disordered" evidence="1">
    <location>
        <begin position="172"/>
        <end position="200"/>
    </location>
</feature>
<dbReference type="PANTHER" id="PTHR38788">
    <property type="entry name" value="CLR5 DOMAIN-CONTAINING PROTEIN"/>
    <property type="match status" value="1"/>
</dbReference>
<organism evidence="3 4">
    <name type="scientific">Lithohypha guttulata</name>
    <dbReference type="NCBI Taxonomy" id="1690604"/>
    <lineage>
        <taxon>Eukaryota</taxon>
        <taxon>Fungi</taxon>
        <taxon>Dikarya</taxon>
        <taxon>Ascomycota</taxon>
        <taxon>Pezizomycotina</taxon>
        <taxon>Eurotiomycetes</taxon>
        <taxon>Chaetothyriomycetidae</taxon>
        <taxon>Chaetothyriales</taxon>
        <taxon>Trichomeriaceae</taxon>
        <taxon>Lithohypha</taxon>
    </lineage>
</organism>
<dbReference type="InterPro" id="IPR025676">
    <property type="entry name" value="Clr5_dom"/>
</dbReference>
<proteinExistence type="predicted"/>
<evidence type="ECO:0000313" key="3">
    <source>
        <dbReference type="EMBL" id="KAK5084456.1"/>
    </source>
</evidence>
<keyword evidence="4" id="KW-1185">Reference proteome</keyword>
<sequence>MASSMSFPFPLGSIEADLGDLDMMDNPSMPAIWPSSNMSTLYSSEATHFTVEQGPADINPQDTEITYAPRVPHINQPSWDDIRAPFTQLYEGKGMKLKDVMMIMGRDHNFNAPEHAYKKKITAWGIGKSFTKQEKQQFAALAKHLIACGQQLPEYDCLGRRIPWDRVRRQEGKDAVPRIRPRPVSSSIAPGRQRSIDPFPQARQGGIKCASAFRDKDSRLEMPNTTSGSNKWLSMTRCVTVPSISPPLPLPDHFRLTNSMFHHLKECYSWLRNERSHLAGCGPRVSLFRVYWDVQLQGRLCSRKEGVLLLSSAAEQVLPFLRQLNATTLQNLLHTIYQCLSALNRTYSAATLKFFAIASQQVLGRDRPVTLLLETFLEAVDVRRSTKGKVGPVCDGASDVPLIELMRYHDTQLTTSNTNSELDMITIFDAQYKLVSVLREEKGNLSQAESLCRDLVAWSAQRFGAAHCRFLEAQLLMGQILLAQDRLTEAHSLITKLWTLWTEERREIDIAGLLAQEVDWCPAHHMMRISWKQHDLYGAIYFSCEAFLWDLLRQGQTSGDTLDSLDWHVYFLETTRNYEAIEELKRSYPVPCSMLRCLRGDEEEEEDEEEGEIEEEIV</sequence>
<dbReference type="PANTHER" id="PTHR38788:SF3">
    <property type="entry name" value="CLR5 DOMAIN-CONTAINING PROTEIN"/>
    <property type="match status" value="1"/>
</dbReference>
<dbReference type="Pfam" id="PF14420">
    <property type="entry name" value="Clr5"/>
    <property type="match status" value="1"/>
</dbReference>
<dbReference type="Proteomes" id="UP001309876">
    <property type="component" value="Unassembled WGS sequence"/>
</dbReference>
<protein>
    <recommendedName>
        <fullName evidence="2">Clr5 domain-containing protein</fullName>
    </recommendedName>
</protein>
<accession>A0AAN7SXX5</accession>
<comment type="caution">
    <text evidence="3">The sequence shown here is derived from an EMBL/GenBank/DDBJ whole genome shotgun (WGS) entry which is preliminary data.</text>
</comment>